<dbReference type="Proteomes" id="UP000054279">
    <property type="component" value="Unassembled WGS sequence"/>
</dbReference>
<evidence type="ECO:0000256" key="4">
    <source>
        <dbReference type="PROSITE-ProRule" id="PRU00134"/>
    </source>
</evidence>
<dbReference type="Gene3D" id="6.10.140.2220">
    <property type="match status" value="1"/>
</dbReference>
<keyword evidence="3" id="KW-0862">Zinc</keyword>
<evidence type="ECO:0000259" key="5">
    <source>
        <dbReference type="PROSITE" id="PS50865"/>
    </source>
</evidence>
<dbReference type="InterPro" id="IPR002893">
    <property type="entry name" value="Znf_MYND"/>
</dbReference>
<proteinExistence type="predicted"/>
<evidence type="ECO:0000256" key="3">
    <source>
        <dbReference type="ARBA" id="ARBA00022833"/>
    </source>
</evidence>
<sequence length="238" mass="26694">MSYYNSSSSARHSSGYDSRPRGYRVCDNCGVEESSQNQLKLCSRCKVTQYCGRDCQKSHWRAHEPVCRHTQDTVMGAYNNYDPREYPSQAAEAPADLSKHLRKFTSAHSQLLAWAGFQALELKRVPANIRRHALLIDLSWRGGPDPGRRFEVNGTRLVPLSILNSDPVVVADIQRREDRCRRSGGIGAAVVLLQCGRLSEVMPVEVDSPAKIPWATTSEWEDLLSRWIDHGAGAFQPP</sequence>
<dbReference type="Pfam" id="PF01753">
    <property type="entry name" value="zf-MYND"/>
    <property type="match status" value="1"/>
</dbReference>
<reference evidence="6 7" key="1">
    <citation type="submission" date="2014-06" db="EMBL/GenBank/DDBJ databases">
        <title>Evolutionary Origins and Diversification of the Mycorrhizal Mutualists.</title>
        <authorList>
            <consortium name="DOE Joint Genome Institute"/>
            <consortium name="Mycorrhizal Genomics Consortium"/>
            <person name="Kohler A."/>
            <person name="Kuo A."/>
            <person name="Nagy L.G."/>
            <person name="Floudas D."/>
            <person name="Copeland A."/>
            <person name="Barry K.W."/>
            <person name="Cichocki N."/>
            <person name="Veneault-Fourrey C."/>
            <person name="LaButti K."/>
            <person name="Lindquist E.A."/>
            <person name="Lipzen A."/>
            <person name="Lundell T."/>
            <person name="Morin E."/>
            <person name="Murat C."/>
            <person name="Riley R."/>
            <person name="Ohm R."/>
            <person name="Sun H."/>
            <person name="Tunlid A."/>
            <person name="Henrissat B."/>
            <person name="Grigoriev I.V."/>
            <person name="Hibbett D.S."/>
            <person name="Martin F."/>
        </authorList>
    </citation>
    <scope>NUCLEOTIDE SEQUENCE [LARGE SCALE GENOMIC DNA]</scope>
    <source>
        <strain evidence="6 7">SS14</strain>
    </source>
</reference>
<evidence type="ECO:0000256" key="2">
    <source>
        <dbReference type="ARBA" id="ARBA00022771"/>
    </source>
</evidence>
<dbReference type="GO" id="GO:0008270">
    <property type="term" value="F:zinc ion binding"/>
    <property type="evidence" value="ECO:0007669"/>
    <property type="project" value="UniProtKB-KW"/>
</dbReference>
<protein>
    <recommendedName>
        <fullName evidence="5">MYND-type domain-containing protein</fullName>
    </recommendedName>
</protein>
<keyword evidence="7" id="KW-1185">Reference proteome</keyword>
<keyword evidence="1" id="KW-0479">Metal-binding</keyword>
<dbReference type="AlphaFoldDB" id="A0A0C9W3C5"/>
<name>A0A0C9W3C5_SPHS4</name>
<evidence type="ECO:0000256" key="1">
    <source>
        <dbReference type="ARBA" id="ARBA00022723"/>
    </source>
</evidence>
<dbReference type="HOGENOM" id="CLU_094262_1_0_1"/>
<dbReference type="PROSITE" id="PS50865">
    <property type="entry name" value="ZF_MYND_2"/>
    <property type="match status" value="1"/>
</dbReference>
<organism evidence="6 7">
    <name type="scientific">Sphaerobolus stellatus (strain SS14)</name>
    <dbReference type="NCBI Taxonomy" id="990650"/>
    <lineage>
        <taxon>Eukaryota</taxon>
        <taxon>Fungi</taxon>
        <taxon>Dikarya</taxon>
        <taxon>Basidiomycota</taxon>
        <taxon>Agaricomycotina</taxon>
        <taxon>Agaricomycetes</taxon>
        <taxon>Phallomycetidae</taxon>
        <taxon>Geastrales</taxon>
        <taxon>Sphaerobolaceae</taxon>
        <taxon>Sphaerobolus</taxon>
    </lineage>
</organism>
<dbReference type="SUPFAM" id="SSF144232">
    <property type="entry name" value="HIT/MYND zinc finger-like"/>
    <property type="match status" value="1"/>
</dbReference>
<keyword evidence="2 4" id="KW-0863">Zinc-finger</keyword>
<evidence type="ECO:0000313" key="7">
    <source>
        <dbReference type="Proteomes" id="UP000054279"/>
    </source>
</evidence>
<dbReference type="PROSITE" id="PS01360">
    <property type="entry name" value="ZF_MYND_1"/>
    <property type="match status" value="1"/>
</dbReference>
<feature type="domain" description="MYND-type" evidence="5">
    <location>
        <begin position="26"/>
        <end position="67"/>
    </location>
</feature>
<dbReference type="EMBL" id="KN837111">
    <property type="protein sequence ID" value="KIJ45651.1"/>
    <property type="molecule type" value="Genomic_DNA"/>
</dbReference>
<dbReference type="OrthoDB" id="432970at2759"/>
<evidence type="ECO:0000313" key="6">
    <source>
        <dbReference type="EMBL" id="KIJ45651.1"/>
    </source>
</evidence>
<gene>
    <name evidence="6" type="ORF">M422DRAFT_59805</name>
</gene>
<accession>A0A0C9W3C5</accession>